<organism evidence="7 8">
    <name type="scientific">Arcicella aquatica</name>
    <dbReference type="NCBI Taxonomy" id="217141"/>
    <lineage>
        <taxon>Bacteria</taxon>
        <taxon>Pseudomonadati</taxon>
        <taxon>Bacteroidota</taxon>
        <taxon>Cytophagia</taxon>
        <taxon>Cytophagales</taxon>
        <taxon>Flectobacillaceae</taxon>
        <taxon>Arcicella</taxon>
    </lineage>
</organism>
<comment type="caution">
    <text evidence="7">The sequence shown here is derived from an EMBL/GenBank/DDBJ whole genome shotgun (WGS) entry which is preliminary data.</text>
</comment>
<gene>
    <name evidence="7" type="ORF">VB264_10555</name>
</gene>
<evidence type="ECO:0000256" key="5">
    <source>
        <dbReference type="ARBA" id="ARBA00023136"/>
    </source>
</evidence>
<dbReference type="RefSeq" id="WP_309924432.1">
    <property type="nucleotide sequence ID" value="NZ_JAYFUL010000013.1"/>
</dbReference>
<reference evidence="7 8" key="1">
    <citation type="submission" date="2023-12" db="EMBL/GenBank/DDBJ databases">
        <title>Novel species of the genus Arcicella isolated from rivers.</title>
        <authorList>
            <person name="Lu H."/>
        </authorList>
    </citation>
    <scope>NUCLEOTIDE SEQUENCE [LARGE SCALE GENOMIC DNA]</scope>
    <source>
        <strain evidence="7 8">LMG 21963</strain>
    </source>
</reference>
<accession>A0ABU5QMC5</accession>
<evidence type="ECO:0000256" key="3">
    <source>
        <dbReference type="ARBA" id="ARBA00022676"/>
    </source>
</evidence>
<keyword evidence="8" id="KW-1185">Reference proteome</keyword>
<keyword evidence="4" id="KW-0808">Transferase</keyword>
<sequence>MINFSLPTWVEQILSKPLLISKYSASEVEALKKKLSIFSNENPIVSVVIPAWNEEESILHTLISLANTNTKYPVELIVIDNNSTDGTANLLNTIGVKNFLETKQGVGHARTCGLHKAKGTYVLTCDSDTLYPAGWITAMTDALVNGQDKPVPVYCVHGSYSFLPSPSTPRWQYAFYEMLSSFVIKQKERTQPFLNVLGYNSGFIRQKGIDINGYDIEVQRTFRGVAFDDAGHATEDGMMALRLQEAGGKIEAVDSDDAKVWTSDRRIQIDGGLKKALIFRIKKHLFKK</sequence>
<proteinExistence type="predicted"/>
<evidence type="ECO:0000256" key="1">
    <source>
        <dbReference type="ARBA" id="ARBA00004236"/>
    </source>
</evidence>
<dbReference type="EMBL" id="JAYFUL010000013">
    <property type="protein sequence ID" value="MEA5258221.1"/>
    <property type="molecule type" value="Genomic_DNA"/>
</dbReference>
<evidence type="ECO:0000256" key="4">
    <source>
        <dbReference type="ARBA" id="ARBA00022679"/>
    </source>
</evidence>
<comment type="subcellular location">
    <subcellularLocation>
        <location evidence="1">Cell membrane</location>
    </subcellularLocation>
</comment>
<feature type="domain" description="Glycosyltransferase 2-like" evidence="6">
    <location>
        <begin position="46"/>
        <end position="166"/>
    </location>
</feature>
<dbReference type="Gene3D" id="3.90.550.10">
    <property type="entry name" value="Spore Coat Polysaccharide Biosynthesis Protein SpsA, Chain A"/>
    <property type="match status" value="1"/>
</dbReference>
<evidence type="ECO:0000313" key="8">
    <source>
        <dbReference type="Proteomes" id="UP001304671"/>
    </source>
</evidence>
<dbReference type="PANTHER" id="PTHR43646:SF2">
    <property type="entry name" value="GLYCOSYLTRANSFERASE 2-LIKE DOMAIN-CONTAINING PROTEIN"/>
    <property type="match status" value="1"/>
</dbReference>
<evidence type="ECO:0000259" key="6">
    <source>
        <dbReference type="Pfam" id="PF00535"/>
    </source>
</evidence>
<evidence type="ECO:0000313" key="7">
    <source>
        <dbReference type="EMBL" id="MEA5258221.1"/>
    </source>
</evidence>
<keyword evidence="3" id="KW-0328">Glycosyltransferase</keyword>
<dbReference type="CDD" id="cd00761">
    <property type="entry name" value="Glyco_tranf_GTA_type"/>
    <property type="match status" value="1"/>
</dbReference>
<dbReference type="PANTHER" id="PTHR43646">
    <property type="entry name" value="GLYCOSYLTRANSFERASE"/>
    <property type="match status" value="1"/>
</dbReference>
<name>A0ABU5QMC5_9BACT</name>
<keyword evidence="2" id="KW-1003">Cell membrane</keyword>
<dbReference type="Proteomes" id="UP001304671">
    <property type="component" value="Unassembled WGS sequence"/>
</dbReference>
<dbReference type="InterPro" id="IPR029044">
    <property type="entry name" value="Nucleotide-diphossugar_trans"/>
</dbReference>
<dbReference type="Pfam" id="PF00535">
    <property type="entry name" value="Glycos_transf_2"/>
    <property type="match status" value="1"/>
</dbReference>
<evidence type="ECO:0000256" key="2">
    <source>
        <dbReference type="ARBA" id="ARBA00022475"/>
    </source>
</evidence>
<protein>
    <submittedName>
        <fullName evidence="7">Glycosyltransferase family 2 protein</fullName>
    </submittedName>
</protein>
<dbReference type="InterPro" id="IPR001173">
    <property type="entry name" value="Glyco_trans_2-like"/>
</dbReference>
<keyword evidence="5" id="KW-0472">Membrane</keyword>
<dbReference type="SUPFAM" id="SSF53448">
    <property type="entry name" value="Nucleotide-diphospho-sugar transferases"/>
    <property type="match status" value="1"/>
</dbReference>